<evidence type="ECO:0000313" key="3">
    <source>
        <dbReference type="Proteomes" id="UP000011599"/>
    </source>
</evidence>
<accession>L9W0X3</accession>
<evidence type="ECO:0000256" key="1">
    <source>
        <dbReference type="SAM" id="MobiDB-lite"/>
    </source>
</evidence>
<evidence type="ECO:0000313" key="2">
    <source>
        <dbReference type="EMBL" id="ELY41963.1"/>
    </source>
</evidence>
<dbReference type="Proteomes" id="UP000011599">
    <property type="component" value="Unassembled WGS sequence"/>
</dbReference>
<dbReference type="EMBL" id="AOHW01000025">
    <property type="protein sequence ID" value="ELY41963.1"/>
    <property type="molecule type" value="Genomic_DNA"/>
</dbReference>
<keyword evidence="3" id="KW-1185">Reference proteome</keyword>
<feature type="region of interest" description="Disordered" evidence="1">
    <location>
        <begin position="1"/>
        <end position="41"/>
    </location>
</feature>
<gene>
    <name evidence="2" type="ORF">C496_08166</name>
</gene>
<proteinExistence type="predicted"/>
<comment type="caution">
    <text evidence="2">The sequence shown here is derived from an EMBL/GenBank/DDBJ whole genome shotgun (WGS) entry which is preliminary data.</text>
</comment>
<dbReference type="RefSeq" id="WP_006089452.1">
    <property type="nucleotide sequence ID" value="NZ_AOHW01000025.1"/>
</dbReference>
<sequence length="73" mass="8123">MNETDARDERIETPDEHTGTPDKHVNANRTEKRATPERDDTRIGVDVGGTFTDVALTVDDRLVTAKAVSYTHL</sequence>
<name>L9W0X3_9EURY</name>
<organism evidence="2 3">
    <name type="scientific">Natronorubrum tibetense GA33</name>
    <dbReference type="NCBI Taxonomy" id="1114856"/>
    <lineage>
        <taxon>Archaea</taxon>
        <taxon>Methanobacteriati</taxon>
        <taxon>Methanobacteriota</taxon>
        <taxon>Stenosarchaea group</taxon>
        <taxon>Halobacteria</taxon>
        <taxon>Halobacteriales</taxon>
        <taxon>Natrialbaceae</taxon>
        <taxon>Natronorubrum</taxon>
    </lineage>
</organism>
<dbReference type="AlphaFoldDB" id="L9W0X3"/>
<reference evidence="2 3" key="1">
    <citation type="journal article" date="2014" name="PLoS Genet.">
        <title>Phylogenetically driven sequencing of extremely halophilic archaea reveals strategies for static and dynamic osmo-response.</title>
        <authorList>
            <person name="Becker E.A."/>
            <person name="Seitzer P.M."/>
            <person name="Tritt A."/>
            <person name="Larsen D."/>
            <person name="Krusor M."/>
            <person name="Yao A.I."/>
            <person name="Wu D."/>
            <person name="Madern D."/>
            <person name="Eisen J.A."/>
            <person name="Darling A.E."/>
            <person name="Facciotti M.T."/>
        </authorList>
    </citation>
    <scope>NUCLEOTIDE SEQUENCE [LARGE SCALE GENOMIC DNA]</scope>
    <source>
        <strain evidence="2 3">GA33</strain>
    </source>
</reference>
<protein>
    <submittedName>
        <fullName evidence="2">5-oxoprolinase (ATP-hydrolyzing)</fullName>
    </submittedName>
</protein>
<feature type="non-terminal residue" evidence="2">
    <location>
        <position position="73"/>
    </location>
</feature>